<comment type="catalytic activity">
    <reaction evidence="7 8">
        <text>4 porphobilinogen + H2O = hydroxymethylbilane + 4 NH4(+)</text>
        <dbReference type="Rhea" id="RHEA:13185"/>
        <dbReference type="ChEBI" id="CHEBI:15377"/>
        <dbReference type="ChEBI" id="CHEBI:28938"/>
        <dbReference type="ChEBI" id="CHEBI:57845"/>
        <dbReference type="ChEBI" id="CHEBI:58126"/>
        <dbReference type="EC" id="2.5.1.61"/>
    </reaction>
</comment>
<dbReference type="PRINTS" id="PR00151">
    <property type="entry name" value="PORPHBDMNASE"/>
</dbReference>
<feature type="modified residue" description="S-(dipyrrolylmethanemethyl)cysteine" evidence="8">
    <location>
        <position position="241"/>
    </location>
</feature>
<evidence type="ECO:0000313" key="11">
    <source>
        <dbReference type="EMBL" id="MDJ1504084.1"/>
    </source>
</evidence>
<evidence type="ECO:0000259" key="10">
    <source>
        <dbReference type="Pfam" id="PF03900"/>
    </source>
</evidence>
<organism evidence="11 12">
    <name type="scientific">Xanthocytophaga agilis</name>
    <dbReference type="NCBI Taxonomy" id="3048010"/>
    <lineage>
        <taxon>Bacteria</taxon>
        <taxon>Pseudomonadati</taxon>
        <taxon>Bacteroidota</taxon>
        <taxon>Cytophagia</taxon>
        <taxon>Cytophagales</taxon>
        <taxon>Rhodocytophagaceae</taxon>
        <taxon>Xanthocytophaga</taxon>
    </lineage>
</organism>
<evidence type="ECO:0000256" key="7">
    <source>
        <dbReference type="ARBA" id="ARBA00048169"/>
    </source>
</evidence>
<keyword evidence="12" id="KW-1185">Reference proteome</keyword>
<keyword evidence="5 8" id="KW-0808">Transferase</keyword>
<dbReference type="InterPro" id="IPR022417">
    <property type="entry name" value="Porphobilin_deaminase_N"/>
</dbReference>
<evidence type="ECO:0000313" key="12">
    <source>
        <dbReference type="Proteomes" id="UP001232063"/>
    </source>
</evidence>
<dbReference type="EC" id="2.5.1.61" evidence="8"/>
<evidence type="ECO:0000256" key="5">
    <source>
        <dbReference type="ARBA" id="ARBA00022679"/>
    </source>
</evidence>
<evidence type="ECO:0000256" key="4">
    <source>
        <dbReference type="ARBA" id="ARBA00011245"/>
    </source>
</evidence>
<evidence type="ECO:0000256" key="3">
    <source>
        <dbReference type="ARBA" id="ARBA00005638"/>
    </source>
</evidence>
<proteinExistence type="inferred from homology"/>
<dbReference type="RefSeq" id="WP_314514986.1">
    <property type="nucleotide sequence ID" value="NZ_JASJOU010000010.1"/>
</dbReference>
<comment type="miscellaneous">
    <text evidence="8">The porphobilinogen subunits are added to the dipyrromethane group.</text>
</comment>
<evidence type="ECO:0000256" key="1">
    <source>
        <dbReference type="ARBA" id="ARBA00002869"/>
    </source>
</evidence>
<evidence type="ECO:0000259" key="9">
    <source>
        <dbReference type="Pfam" id="PF01379"/>
    </source>
</evidence>
<evidence type="ECO:0000256" key="6">
    <source>
        <dbReference type="ARBA" id="ARBA00023244"/>
    </source>
</evidence>
<dbReference type="InterPro" id="IPR022418">
    <property type="entry name" value="Porphobilinogen_deaminase_C"/>
</dbReference>
<dbReference type="HAMAP" id="MF_00260">
    <property type="entry name" value="Porphobil_deam"/>
    <property type="match status" value="1"/>
</dbReference>
<evidence type="ECO:0000256" key="8">
    <source>
        <dbReference type="HAMAP-Rule" id="MF_00260"/>
    </source>
</evidence>
<dbReference type="PIRSF" id="PIRSF001438">
    <property type="entry name" value="4pyrrol_synth_OHMeBilane_synth"/>
    <property type="match status" value="1"/>
</dbReference>
<dbReference type="SUPFAM" id="SSF54782">
    <property type="entry name" value="Porphobilinogen deaminase (hydroxymethylbilane synthase), C-terminal domain"/>
    <property type="match status" value="1"/>
</dbReference>
<comment type="caution">
    <text evidence="11">The sequence shown here is derived from an EMBL/GenBank/DDBJ whole genome shotgun (WGS) entry which is preliminary data.</text>
</comment>
<dbReference type="AlphaFoldDB" id="A0AAE3R9R7"/>
<dbReference type="GO" id="GO:0006782">
    <property type="term" value="P:protoporphyrinogen IX biosynthetic process"/>
    <property type="evidence" value="ECO:0007669"/>
    <property type="project" value="UniProtKB-UniRule"/>
</dbReference>
<dbReference type="PANTHER" id="PTHR11557:SF0">
    <property type="entry name" value="PORPHOBILINOGEN DEAMINASE"/>
    <property type="match status" value="1"/>
</dbReference>
<sequence>MKDVIRIGTRGSALALWQAHHVANLLSQGGVSTEIIAIETQGDKILDRSLSKIGSKGVFTAELEDALYNHRIDIAVHSAKDLPSELPAGLEIIAFTERERVNDVLVSFNKSISLTDNKPWVIGTSSTRRIAMLQHYYPYLRTTDMRGNLQTRMRKLQEGQCDALLLAYAGVHRMNYDEHIVAYMPTDTFTPAVGQGSIAIEASESLEDTKRSKIRQLINHKTTEVVLRTERAYLNRLQGGCSIPSFGLATFSTSEDLVTLHAGIISLDGTRLVSKTLQQSSANAEIMGSQMADEVLSSGGAEILRKIREQQAVNK</sequence>
<evidence type="ECO:0000256" key="2">
    <source>
        <dbReference type="ARBA" id="ARBA00004735"/>
    </source>
</evidence>
<comment type="similarity">
    <text evidence="3 8">Belongs to the HMBS family.</text>
</comment>
<protein>
    <recommendedName>
        <fullName evidence="8">Porphobilinogen deaminase</fullName>
        <shortName evidence="8">PBG</shortName>
        <ecNumber evidence="8">2.5.1.61</ecNumber>
    </recommendedName>
    <alternativeName>
        <fullName evidence="8">Hydroxymethylbilane synthase</fullName>
        <shortName evidence="8">HMBS</shortName>
    </alternativeName>
    <alternativeName>
        <fullName evidence="8">Pre-uroporphyrinogen synthase</fullName>
    </alternativeName>
</protein>
<keyword evidence="6 8" id="KW-0627">Porphyrin biosynthesis</keyword>
<dbReference type="Pfam" id="PF03900">
    <property type="entry name" value="Porphobil_deamC"/>
    <property type="match status" value="1"/>
</dbReference>
<name>A0AAE3R9R7_9BACT</name>
<comment type="subunit">
    <text evidence="4 8">Monomer.</text>
</comment>
<dbReference type="NCBIfam" id="TIGR00212">
    <property type="entry name" value="hemC"/>
    <property type="match status" value="1"/>
</dbReference>
<dbReference type="GO" id="GO:0004418">
    <property type="term" value="F:hydroxymethylbilane synthase activity"/>
    <property type="evidence" value="ECO:0007669"/>
    <property type="project" value="UniProtKB-UniRule"/>
</dbReference>
<dbReference type="Gene3D" id="3.30.160.40">
    <property type="entry name" value="Porphobilinogen deaminase, C-terminal domain"/>
    <property type="match status" value="1"/>
</dbReference>
<feature type="domain" description="Porphobilinogen deaminase N-terminal" evidence="9">
    <location>
        <begin position="5"/>
        <end position="209"/>
    </location>
</feature>
<comment type="pathway">
    <text evidence="2">Porphyrin-containing compound metabolism; protoporphyrin-IX biosynthesis; coproporphyrinogen-III from 5-aminolevulinate: step 2/4.</text>
</comment>
<reference evidence="11" key="1">
    <citation type="submission" date="2023-05" db="EMBL/GenBank/DDBJ databases">
        <authorList>
            <person name="Zhang X."/>
        </authorList>
    </citation>
    <scope>NUCLEOTIDE SEQUENCE</scope>
    <source>
        <strain evidence="11">BD1B2-1</strain>
    </source>
</reference>
<dbReference type="FunFam" id="3.40.190.10:FF:000005">
    <property type="entry name" value="Porphobilinogen deaminase"/>
    <property type="match status" value="1"/>
</dbReference>
<feature type="domain" description="Porphobilinogen deaminase C-terminal" evidence="10">
    <location>
        <begin position="228"/>
        <end position="296"/>
    </location>
</feature>
<dbReference type="PANTHER" id="PTHR11557">
    <property type="entry name" value="PORPHOBILINOGEN DEAMINASE"/>
    <property type="match status" value="1"/>
</dbReference>
<comment type="cofactor">
    <cofactor evidence="8">
        <name>dipyrromethane</name>
        <dbReference type="ChEBI" id="CHEBI:60342"/>
    </cofactor>
    <text evidence="8">Binds 1 dipyrromethane group covalently.</text>
</comment>
<dbReference type="GO" id="GO:0005737">
    <property type="term" value="C:cytoplasm"/>
    <property type="evidence" value="ECO:0007669"/>
    <property type="project" value="UniProtKB-UniRule"/>
</dbReference>
<dbReference type="SUPFAM" id="SSF53850">
    <property type="entry name" value="Periplasmic binding protein-like II"/>
    <property type="match status" value="1"/>
</dbReference>
<dbReference type="Proteomes" id="UP001232063">
    <property type="component" value="Unassembled WGS sequence"/>
</dbReference>
<dbReference type="InterPro" id="IPR036803">
    <property type="entry name" value="Porphobilinogen_deaminase_C_sf"/>
</dbReference>
<accession>A0AAE3R9R7</accession>
<gene>
    <name evidence="8 11" type="primary">hemC</name>
    <name evidence="11" type="ORF">QNI22_25710</name>
</gene>
<dbReference type="InterPro" id="IPR000860">
    <property type="entry name" value="HemC"/>
</dbReference>
<dbReference type="EMBL" id="JASJOU010000010">
    <property type="protein sequence ID" value="MDJ1504084.1"/>
    <property type="molecule type" value="Genomic_DNA"/>
</dbReference>
<comment type="function">
    <text evidence="1 8">Tetrapolymerization of the monopyrrole PBG into the hydroxymethylbilane pre-uroporphyrinogen in several discrete steps.</text>
</comment>
<dbReference type="Gene3D" id="3.40.190.10">
    <property type="entry name" value="Periplasmic binding protein-like II"/>
    <property type="match status" value="2"/>
</dbReference>
<dbReference type="Pfam" id="PF01379">
    <property type="entry name" value="Porphobil_deam"/>
    <property type="match status" value="1"/>
</dbReference>